<keyword evidence="7" id="KW-0653">Protein transport</keyword>
<dbReference type="STRING" id="49186.SAMN05421647_11459"/>
<dbReference type="Pfam" id="PF11356">
    <property type="entry name" value="T2SSC"/>
    <property type="match status" value="1"/>
</dbReference>
<dbReference type="NCBIfam" id="TIGR01713">
    <property type="entry name" value="typeII_sec_gspC"/>
    <property type="match status" value="1"/>
</dbReference>
<evidence type="ECO:0000256" key="7">
    <source>
        <dbReference type="ARBA" id="ARBA00022927"/>
    </source>
</evidence>
<evidence type="ECO:0000259" key="11">
    <source>
        <dbReference type="Pfam" id="PF11356"/>
    </source>
</evidence>
<keyword evidence="9 10" id="KW-0472">Membrane</keyword>
<dbReference type="InterPro" id="IPR024961">
    <property type="entry name" value="T2SS_GspC_N"/>
</dbReference>
<evidence type="ECO:0000256" key="9">
    <source>
        <dbReference type="ARBA" id="ARBA00023136"/>
    </source>
</evidence>
<comment type="similarity">
    <text evidence="2">Belongs to the GSP C family.</text>
</comment>
<feature type="domain" description="Type II secretion system protein GspC N-terminal" evidence="11">
    <location>
        <begin position="32"/>
        <end position="168"/>
    </location>
</feature>
<evidence type="ECO:0000256" key="3">
    <source>
        <dbReference type="ARBA" id="ARBA00022448"/>
    </source>
</evidence>
<dbReference type="Gene3D" id="2.30.42.10">
    <property type="match status" value="1"/>
</dbReference>
<feature type="transmembrane region" description="Helical" evidence="10">
    <location>
        <begin position="28"/>
        <end position="48"/>
    </location>
</feature>
<dbReference type="GO" id="GO:0005886">
    <property type="term" value="C:plasma membrane"/>
    <property type="evidence" value="ECO:0007669"/>
    <property type="project" value="UniProtKB-SubCell"/>
</dbReference>
<evidence type="ECO:0000313" key="12">
    <source>
        <dbReference type="EMBL" id="SIR02452.1"/>
    </source>
</evidence>
<accession>A0A1N6XJE7</accession>
<evidence type="ECO:0000256" key="6">
    <source>
        <dbReference type="ARBA" id="ARBA00022692"/>
    </source>
</evidence>
<organism evidence="12 13">
    <name type="scientific">Marinobacterium stanieri</name>
    <dbReference type="NCBI Taxonomy" id="49186"/>
    <lineage>
        <taxon>Bacteria</taxon>
        <taxon>Pseudomonadati</taxon>
        <taxon>Pseudomonadota</taxon>
        <taxon>Gammaproteobacteria</taxon>
        <taxon>Oceanospirillales</taxon>
        <taxon>Oceanospirillaceae</taxon>
        <taxon>Marinobacterium</taxon>
    </lineage>
</organism>
<keyword evidence="3" id="KW-0813">Transport</keyword>
<evidence type="ECO:0000256" key="4">
    <source>
        <dbReference type="ARBA" id="ARBA00022475"/>
    </source>
</evidence>
<keyword evidence="6 10" id="KW-0812">Transmembrane</keyword>
<dbReference type="InterPro" id="IPR036034">
    <property type="entry name" value="PDZ_sf"/>
</dbReference>
<evidence type="ECO:0000256" key="5">
    <source>
        <dbReference type="ARBA" id="ARBA00022519"/>
    </source>
</evidence>
<keyword evidence="8 10" id="KW-1133">Transmembrane helix</keyword>
<dbReference type="GO" id="GO:0015627">
    <property type="term" value="C:type II protein secretion system complex"/>
    <property type="evidence" value="ECO:0007669"/>
    <property type="project" value="InterPro"/>
</dbReference>
<dbReference type="Gene3D" id="2.30.30.830">
    <property type="match status" value="1"/>
</dbReference>
<evidence type="ECO:0000256" key="10">
    <source>
        <dbReference type="SAM" id="Phobius"/>
    </source>
</evidence>
<dbReference type="EMBL" id="FTMN01000014">
    <property type="protein sequence ID" value="SIR02452.1"/>
    <property type="molecule type" value="Genomic_DNA"/>
</dbReference>
<comment type="subcellular location">
    <subcellularLocation>
        <location evidence="1">Cell inner membrane</location>
    </subcellularLocation>
</comment>
<evidence type="ECO:0000256" key="8">
    <source>
        <dbReference type="ARBA" id="ARBA00022989"/>
    </source>
</evidence>
<sequence>MLYGCCGYISFTSGMKWRYVSMETIRKSILGLLVLVVLISVLGLVWTISAAPEENMSTTTLRSLASPVQRLDLVRLQEANLFGRIVIVPPKQKQAKKDPIPSLVKSRLSVKVLGIVKGSEPDAAVAILQEGNRQRAYSIGDKLESNSRVKVVAIQADRVVLDQDGQRQYVELEPINATVWLAPAAPEVSSIAELPQRISLDRPNITSLIGKDLVSFVSDSSTFERFAQLQPNVVNGRLNGYRLLPGSDTRLFKQLGLKSGDLITHVAGIDISDPQNMPRLVALVQTERWIKVGISRGSLVKDIEVDLGAL</sequence>
<keyword evidence="4" id="KW-1003">Cell membrane</keyword>
<protein>
    <submittedName>
        <fullName evidence="12">Type II secretion system protein C (GspC)</fullName>
    </submittedName>
</protein>
<dbReference type="AlphaFoldDB" id="A0A1N6XJE7"/>
<dbReference type="SUPFAM" id="SSF50156">
    <property type="entry name" value="PDZ domain-like"/>
    <property type="match status" value="1"/>
</dbReference>
<evidence type="ECO:0000256" key="2">
    <source>
        <dbReference type="ARBA" id="ARBA00007986"/>
    </source>
</evidence>
<gene>
    <name evidence="12" type="ORF">SAMN05421647_11459</name>
</gene>
<evidence type="ECO:0000313" key="13">
    <source>
        <dbReference type="Proteomes" id="UP000186895"/>
    </source>
</evidence>
<dbReference type="Proteomes" id="UP000186895">
    <property type="component" value="Unassembled WGS sequence"/>
</dbReference>
<reference evidence="13" key="1">
    <citation type="submission" date="2017-01" db="EMBL/GenBank/DDBJ databases">
        <authorList>
            <person name="Varghese N."/>
            <person name="Submissions S."/>
        </authorList>
    </citation>
    <scope>NUCLEOTIDE SEQUENCE [LARGE SCALE GENOMIC DNA]</scope>
    <source>
        <strain evidence="13">DSM 7027</strain>
    </source>
</reference>
<dbReference type="InterPro" id="IPR001639">
    <property type="entry name" value="T2SS_protein-GspC"/>
</dbReference>
<name>A0A1N6XJE7_9GAMM</name>
<proteinExistence type="inferred from homology"/>
<dbReference type="GO" id="GO:0015628">
    <property type="term" value="P:protein secretion by the type II secretion system"/>
    <property type="evidence" value="ECO:0007669"/>
    <property type="project" value="InterPro"/>
</dbReference>
<evidence type="ECO:0000256" key="1">
    <source>
        <dbReference type="ARBA" id="ARBA00004533"/>
    </source>
</evidence>
<keyword evidence="13" id="KW-1185">Reference proteome</keyword>
<keyword evidence="5" id="KW-0997">Cell inner membrane</keyword>